<gene>
    <name evidence="1" type="ORF">T12_4757</name>
</gene>
<accession>A0A0V0XI22</accession>
<dbReference type="EMBL" id="JYDQ01004866">
    <property type="protein sequence ID" value="KRX87663.1"/>
    <property type="molecule type" value="Genomic_DNA"/>
</dbReference>
<evidence type="ECO:0000313" key="2">
    <source>
        <dbReference type="Proteomes" id="UP000054783"/>
    </source>
</evidence>
<comment type="caution">
    <text evidence="1">The sequence shown here is derived from an EMBL/GenBank/DDBJ whole genome shotgun (WGS) entry which is preliminary data.</text>
</comment>
<evidence type="ECO:0000313" key="1">
    <source>
        <dbReference type="EMBL" id="KRX87663.1"/>
    </source>
</evidence>
<protein>
    <submittedName>
        <fullName evidence="1">Uncharacterized protein</fullName>
    </submittedName>
</protein>
<reference evidence="1 2" key="1">
    <citation type="submission" date="2015-01" db="EMBL/GenBank/DDBJ databases">
        <title>Evolution of Trichinella species and genotypes.</title>
        <authorList>
            <person name="Korhonen P.K."/>
            <person name="Edoardo P."/>
            <person name="Giuseppe L.R."/>
            <person name="Gasser R.B."/>
        </authorList>
    </citation>
    <scope>NUCLEOTIDE SEQUENCE [LARGE SCALE GENOMIC DNA]</scope>
    <source>
        <strain evidence="1">ISS2496</strain>
    </source>
</reference>
<dbReference type="Proteomes" id="UP000054783">
    <property type="component" value="Unassembled WGS sequence"/>
</dbReference>
<proteinExistence type="predicted"/>
<dbReference type="AlphaFoldDB" id="A0A0V0XI22"/>
<keyword evidence="2" id="KW-1185">Reference proteome</keyword>
<sequence length="31" mass="3461">LRRYIVAEAVYQNSGQMKAIHLVYLGTPAVV</sequence>
<organism evidence="1 2">
    <name type="scientific">Trichinella patagoniensis</name>
    <dbReference type="NCBI Taxonomy" id="990121"/>
    <lineage>
        <taxon>Eukaryota</taxon>
        <taxon>Metazoa</taxon>
        <taxon>Ecdysozoa</taxon>
        <taxon>Nematoda</taxon>
        <taxon>Enoplea</taxon>
        <taxon>Dorylaimia</taxon>
        <taxon>Trichinellida</taxon>
        <taxon>Trichinellidae</taxon>
        <taxon>Trichinella</taxon>
    </lineage>
</organism>
<feature type="non-terminal residue" evidence="1">
    <location>
        <position position="31"/>
    </location>
</feature>
<name>A0A0V0XI22_9BILA</name>
<feature type="non-terminal residue" evidence="1">
    <location>
        <position position="1"/>
    </location>
</feature>